<organism evidence="2 3">
    <name type="scientific">Deinococcus carri</name>
    <dbReference type="NCBI Taxonomy" id="1211323"/>
    <lineage>
        <taxon>Bacteria</taxon>
        <taxon>Thermotogati</taxon>
        <taxon>Deinococcota</taxon>
        <taxon>Deinococci</taxon>
        <taxon>Deinococcales</taxon>
        <taxon>Deinococcaceae</taxon>
        <taxon>Deinococcus</taxon>
    </lineage>
</organism>
<comment type="caution">
    <text evidence="2">The sequence shown here is derived from an EMBL/GenBank/DDBJ whole genome shotgun (WGS) entry which is preliminary data.</text>
</comment>
<keyword evidence="3" id="KW-1185">Reference proteome</keyword>
<evidence type="ECO:0000313" key="3">
    <source>
        <dbReference type="Proteomes" id="UP001401887"/>
    </source>
</evidence>
<evidence type="ECO:0000256" key="1">
    <source>
        <dbReference type="SAM" id="MobiDB-lite"/>
    </source>
</evidence>
<sequence length="216" mass="23144">MPKQPSMDDLMTSLLAPGKPVEAPATLGTPPSPVQPPEVPSRPVLGKQRLKLSPRETVQALTSGRQQQREARVHAEAWYQALREWGTVNERGEYLSGAGPRRSSGRMQVVGIGSYGGPPGGFITYSRLHTPLGWVSESNVTALCNADPLLSEVRRGAGLATLMHASGRGWAGERARAYARAVLRLAAVLGDPRAGECLQHLVFAEDSSTISVDSQE</sequence>
<dbReference type="EMBL" id="BAABRP010000024">
    <property type="protein sequence ID" value="GAA5514785.1"/>
    <property type="molecule type" value="Genomic_DNA"/>
</dbReference>
<proteinExistence type="predicted"/>
<feature type="region of interest" description="Disordered" evidence="1">
    <location>
        <begin position="1"/>
        <end position="45"/>
    </location>
</feature>
<name>A0ABP9WBT4_9DEIO</name>
<protein>
    <submittedName>
        <fullName evidence="2">Uncharacterized protein</fullName>
    </submittedName>
</protein>
<gene>
    <name evidence="2" type="ORF">Dcar01_03546</name>
</gene>
<dbReference type="Proteomes" id="UP001401887">
    <property type="component" value="Unassembled WGS sequence"/>
</dbReference>
<evidence type="ECO:0000313" key="2">
    <source>
        <dbReference type="EMBL" id="GAA5514785.1"/>
    </source>
</evidence>
<feature type="compositionally biased region" description="Pro residues" evidence="1">
    <location>
        <begin position="30"/>
        <end position="40"/>
    </location>
</feature>
<reference evidence="2 3" key="1">
    <citation type="submission" date="2024-02" db="EMBL/GenBank/DDBJ databases">
        <title>Deinococcus carri NBRC 110142.</title>
        <authorList>
            <person name="Ichikawa N."/>
            <person name="Katano-Makiyama Y."/>
            <person name="Hidaka K."/>
        </authorList>
    </citation>
    <scope>NUCLEOTIDE SEQUENCE [LARGE SCALE GENOMIC DNA]</scope>
    <source>
        <strain evidence="2 3">NBRC 110142</strain>
    </source>
</reference>
<accession>A0ABP9WBT4</accession>